<reference evidence="1 2" key="1">
    <citation type="submission" date="2020-09" db="EMBL/GenBank/DDBJ databases">
        <title>De no assembly of potato wild relative species, Solanum commersonii.</title>
        <authorList>
            <person name="Cho K."/>
        </authorList>
    </citation>
    <scope>NUCLEOTIDE SEQUENCE [LARGE SCALE GENOMIC DNA]</scope>
    <source>
        <strain evidence="1">LZ3.2</strain>
        <tissue evidence="1">Leaf</tissue>
    </source>
</reference>
<proteinExistence type="predicted"/>
<evidence type="ECO:0000313" key="2">
    <source>
        <dbReference type="Proteomes" id="UP000824120"/>
    </source>
</evidence>
<sequence>MDPWTDEVHLELGMCLKFRKTSVLTKEQEISCTWVLHCSNSSSVCVGSSKRIRHGCGNIFGESEQHSFGEAENYLDHCRWKVLDLGNGREDFSMVLIKQRNPITQLNTNPS</sequence>
<protein>
    <submittedName>
        <fullName evidence="1">Uncharacterized protein</fullName>
    </submittedName>
</protein>
<organism evidence="1 2">
    <name type="scientific">Solanum commersonii</name>
    <name type="common">Commerson's wild potato</name>
    <name type="synonym">Commerson's nightshade</name>
    <dbReference type="NCBI Taxonomy" id="4109"/>
    <lineage>
        <taxon>Eukaryota</taxon>
        <taxon>Viridiplantae</taxon>
        <taxon>Streptophyta</taxon>
        <taxon>Embryophyta</taxon>
        <taxon>Tracheophyta</taxon>
        <taxon>Spermatophyta</taxon>
        <taxon>Magnoliopsida</taxon>
        <taxon>eudicotyledons</taxon>
        <taxon>Gunneridae</taxon>
        <taxon>Pentapetalae</taxon>
        <taxon>asterids</taxon>
        <taxon>lamiids</taxon>
        <taxon>Solanales</taxon>
        <taxon>Solanaceae</taxon>
        <taxon>Solanoideae</taxon>
        <taxon>Solaneae</taxon>
        <taxon>Solanum</taxon>
    </lineage>
</organism>
<gene>
    <name evidence="1" type="ORF">H5410_024898</name>
</gene>
<evidence type="ECO:0000313" key="1">
    <source>
        <dbReference type="EMBL" id="KAG5613617.1"/>
    </source>
</evidence>
<name>A0A9J5ZN79_SOLCO</name>
<accession>A0A9J5ZN79</accession>
<keyword evidence="2" id="KW-1185">Reference proteome</keyword>
<comment type="caution">
    <text evidence="1">The sequence shown here is derived from an EMBL/GenBank/DDBJ whole genome shotgun (WGS) entry which is preliminary data.</text>
</comment>
<dbReference type="AlphaFoldDB" id="A0A9J5ZN79"/>
<dbReference type="Proteomes" id="UP000824120">
    <property type="component" value="Chromosome 4"/>
</dbReference>
<dbReference type="EMBL" id="JACXVP010000004">
    <property type="protein sequence ID" value="KAG5613617.1"/>
    <property type="molecule type" value="Genomic_DNA"/>
</dbReference>